<accession>A0AAF0Y7W8</accession>
<dbReference type="FunFam" id="3.40.1380.10:FF:000003">
    <property type="entry name" value="ATP synthase subunit gamma"/>
    <property type="match status" value="1"/>
</dbReference>
<keyword evidence="5" id="KW-0999">Mitochondrion inner membrane</keyword>
<comment type="subcellular location">
    <subcellularLocation>
        <location evidence="1">Mitochondrion inner membrane</location>
        <topology evidence="1">Peripheral membrane protein</topology>
    </subcellularLocation>
</comment>
<dbReference type="PANTHER" id="PTHR11693:SF22">
    <property type="entry name" value="ATP SYNTHASE SUBUNIT GAMMA, MITOCHONDRIAL"/>
    <property type="match status" value="1"/>
</dbReference>
<dbReference type="PIRSF" id="PIRSF039089">
    <property type="entry name" value="ATP_synthase_gamma"/>
    <property type="match status" value="1"/>
</dbReference>
<keyword evidence="4 11" id="KW-0375">Hydrogen ion transport</keyword>
<evidence type="ECO:0000256" key="9">
    <source>
        <dbReference type="ARBA" id="ARBA00023196"/>
    </source>
</evidence>
<proteinExistence type="inferred from homology"/>
<dbReference type="CDD" id="cd12151">
    <property type="entry name" value="F1-ATPase_gamma"/>
    <property type="match status" value="1"/>
</dbReference>
<evidence type="ECO:0000256" key="2">
    <source>
        <dbReference type="ARBA" id="ARBA00007681"/>
    </source>
</evidence>
<keyword evidence="8" id="KW-0472">Membrane</keyword>
<reference evidence="12" key="1">
    <citation type="submission" date="2023-10" db="EMBL/GenBank/DDBJ databases">
        <authorList>
            <person name="Noh H."/>
        </authorList>
    </citation>
    <scope>NUCLEOTIDE SEQUENCE</scope>
    <source>
        <strain evidence="12">DUCC4014</strain>
    </source>
</reference>
<keyword evidence="3 11" id="KW-0813">Transport</keyword>
<evidence type="ECO:0000256" key="5">
    <source>
        <dbReference type="ARBA" id="ARBA00022792"/>
    </source>
</evidence>
<keyword evidence="6 11" id="KW-0406">Ion transport</keyword>
<dbReference type="InterPro" id="IPR035968">
    <property type="entry name" value="ATP_synth_F1_ATPase_gsu"/>
</dbReference>
<keyword evidence="10 11" id="KW-0066">ATP synthesis</keyword>
<organism evidence="12 13">
    <name type="scientific">Vanrija pseudolonga</name>
    <dbReference type="NCBI Taxonomy" id="143232"/>
    <lineage>
        <taxon>Eukaryota</taxon>
        <taxon>Fungi</taxon>
        <taxon>Dikarya</taxon>
        <taxon>Basidiomycota</taxon>
        <taxon>Agaricomycotina</taxon>
        <taxon>Tremellomycetes</taxon>
        <taxon>Trichosporonales</taxon>
        <taxon>Trichosporonaceae</taxon>
        <taxon>Vanrija</taxon>
    </lineage>
</organism>
<dbReference type="Pfam" id="PF00231">
    <property type="entry name" value="ATP-synt"/>
    <property type="match status" value="1"/>
</dbReference>
<dbReference type="InterPro" id="IPR000131">
    <property type="entry name" value="ATP_synth_F1_gsu"/>
</dbReference>
<dbReference type="SUPFAM" id="SSF52943">
    <property type="entry name" value="ATP synthase (F1-ATPase), gamma subunit"/>
    <property type="match status" value="1"/>
</dbReference>
<dbReference type="InterPro" id="IPR023632">
    <property type="entry name" value="ATP_synth_F1_gsu_CS"/>
</dbReference>
<dbReference type="PROSITE" id="PS00153">
    <property type="entry name" value="ATPASE_GAMMA"/>
    <property type="match status" value="1"/>
</dbReference>
<evidence type="ECO:0000256" key="6">
    <source>
        <dbReference type="ARBA" id="ARBA00023065"/>
    </source>
</evidence>
<evidence type="ECO:0000256" key="8">
    <source>
        <dbReference type="ARBA" id="ARBA00023136"/>
    </source>
</evidence>
<dbReference type="GO" id="GO:0045259">
    <property type="term" value="C:proton-transporting ATP synthase complex"/>
    <property type="evidence" value="ECO:0007669"/>
    <property type="project" value="UniProtKB-KW"/>
</dbReference>
<comment type="similarity">
    <text evidence="2 11">Belongs to the ATPase gamma chain family.</text>
</comment>
<dbReference type="RefSeq" id="XP_062625836.1">
    <property type="nucleotide sequence ID" value="XM_062769852.1"/>
</dbReference>
<evidence type="ECO:0000256" key="4">
    <source>
        <dbReference type="ARBA" id="ARBA00022781"/>
    </source>
</evidence>
<protein>
    <recommendedName>
        <fullName evidence="11">ATP synthase subunit gamma</fullName>
    </recommendedName>
</protein>
<evidence type="ECO:0000256" key="10">
    <source>
        <dbReference type="ARBA" id="ARBA00023310"/>
    </source>
</evidence>
<keyword evidence="7" id="KW-0496">Mitochondrion</keyword>
<evidence type="ECO:0000313" key="12">
    <source>
        <dbReference type="EMBL" id="WOO79804.1"/>
    </source>
</evidence>
<evidence type="ECO:0000256" key="7">
    <source>
        <dbReference type="ARBA" id="ARBA00023128"/>
    </source>
</evidence>
<dbReference type="GO" id="GO:0046933">
    <property type="term" value="F:proton-transporting ATP synthase activity, rotational mechanism"/>
    <property type="evidence" value="ECO:0007669"/>
    <property type="project" value="InterPro"/>
</dbReference>
<dbReference type="GO" id="GO:0005743">
    <property type="term" value="C:mitochondrial inner membrane"/>
    <property type="evidence" value="ECO:0007669"/>
    <property type="project" value="UniProtKB-SubCell"/>
</dbReference>
<dbReference type="NCBIfam" id="TIGR01146">
    <property type="entry name" value="ATPsyn_F1gamma"/>
    <property type="match status" value="1"/>
</dbReference>
<dbReference type="GeneID" id="87806564"/>
<dbReference type="EMBL" id="CP086715">
    <property type="protein sequence ID" value="WOO79804.1"/>
    <property type="molecule type" value="Genomic_DNA"/>
</dbReference>
<evidence type="ECO:0000256" key="1">
    <source>
        <dbReference type="ARBA" id="ARBA00004637"/>
    </source>
</evidence>
<evidence type="ECO:0000313" key="13">
    <source>
        <dbReference type="Proteomes" id="UP000827549"/>
    </source>
</evidence>
<gene>
    <name evidence="12" type="primary">ATP3</name>
    <name evidence="12" type="ORF">LOC62_02G003320</name>
</gene>
<evidence type="ECO:0000256" key="11">
    <source>
        <dbReference type="RuleBase" id="RU004001"/>
    </source>
</evidence>
<dbReference type="AlphaFoldDB" id="A0AAF0Y7W8"/>
<dbReference type="Proteomes" id="UP000827549">
    <property type="component" value="Chromosome 2"/>
</dbReference>
<keyword evidence="9 11" id="KW-0139">CF(1)</keyword>
<dbReference type="PRINTS" id="PR00126">
    <property type="entry name" value="ATPASEGAMMA"/>
</dbReference>
<dbReference type="Gene3D" id="1.10.287.80">
    <property type="entry name" value="ATP synthase, gamma subunit, helix hairpin domain"/>
    <property type="match status" value="1"/>
</dbReference>
<comment type="subunit">
    <text evidence="11">F-type ATPases have 2 components, CF(1) - the catalytic core - and CF(0) - the membrane proton channel. CF(1) and CF(0) have multiple subunits.</text>
</comment>
<name>A0AAF0Y7W8_9TREE</name>
<keyword evidence="13" id="KW-1185">Reference proteome</keyword>
<evidence type="ECO:0000256" key="3">
    <source>
        <dbReference type="ARBA" id="ARBA00022448"/>
    </source>
</evidence>
<dbReference type="Gene3D" id="3.40.1380.10">
    <property type="match status" value="1"/>
</dbReference>
<sequence>MFTRGVRPALTVARVARQQQAGMATLKEIDQRLKSVRNIEKITKSMKVVASTKLTRAERAMKEAKKYGAANNELYNHTSAEEEAAAEGGKKIVYLAVSSDGGLCGGIHSSISRYTKKALAAQPGELAIVGDKPKAQLGRTAADQIKVTFAGVGKDVPTFAEASAIADEILKVTPDYDEIRIISNHYISALSYEANTVTLTSAEALRNSPGFQQYEMEEDVSKDLAEFSLANGIYTALVEGHAAEISARRTAMENASNNANDMMASLQLQFNRGRQAVITTELIDIITGASAL</sequence>
<dbReference type="PANTHER" id="PTHR11693">
    <property type="entry name" value="ATP SYNTHASE GAMMA CHAIN"/>
    <property type="match status" value="1"/>
</dbReference>